<sequence length="130" mass="14757">MIKLHDYILVDTADSPSARDRRGDSSVPEAPPFCQRPRRVLMLGRRAWPSRGCAALLACMGVVSFATVRHTTHHAKEIRRKRDLHLELKSSLDVAILQTSRGLATCRESVLLLRPVREVHKTGRQRRRVS</sequence>
<reference evidence="1 2" key="2">
    <citation type="submission" date="2019-01" db="EMBL/GenBank/DDBJ databases">
        <title>The decoding of complex shrimp genome reveals the adaptation for benthos swimmer, frequently molting mechanism and breeding impact on genome.</title>
        <authorList>
            <person name="Sun Y."/>
            <person name="Gao Y."/>
            <person name="Yu Y."/>
        </authorList>
    </citation>
    <scope>NUCLEOTIDE SEQUENCE [LARGE SCALE GENOMIC DNA]</scope>
    <source>
        <tissue evidence="1">Muscle</tissue>
    </source>
</reference>
<reference evidence="1 2" key="1">
    <citation type="submission" date="2018-04" db="EMBL/GenBank/DDBJ databases">
        <authorList>
            <person name="Zhang X."/>
            <person name="Yuan J."/>
            <person name="Li F."/>
            <person name="Xiang J."/>
        </authorList>
    </citation>
    <scope>NUCLEOTIDE SEQUENCE [LARGE SCALE GENOMIC DNA]</scope>
    <source>
        <tissue evidence="1">Muscle</tissue>
    </source>
</reference>
<evidence type="ECO:0000313" key="1">
    <source>
        <dbReference type="EMBL" id="ROT70380.1"/>
    </source>
</evidence>
<organism evidence="1 2">
    <name type="scientific">Penaeus vannamei</name>
    <name type="common">Whiteleg shrimp</name>
    <name type="synonym">Litopenaeus vannamei</name>
    <dbReference type="NCBI Taxonomy" id="6689"/>
    <lineage>
        <taxon>Eukaryota</taxon>
        <taxon>Metazoa</taxon>
        <taxon>Ecdysozoa</taxon>
        <taxon>Arthropoda</taxon>
        <taxon>Crustacea</taxon>
        <taxon>Multicrustacea</taxon>
        <taxon>Malacostraca</taxon>
        <taxon>Eumalacostraca</taxon>
        <taxon>Eucarida</taxon>
        <taxon>Decapoda</taxon>
        <taxon>Dendrobranchiata</taxon>
        <taxon>Penaeoidea</taxon>
        <taxon>Penaeidae</taxon>
        <taxon>Penaeus</taxon>
    </lineage>
</organism>
<dbReference type="Proteomes" id="UP000283509">
    <property type="component" value="Unassembled WGS sequence"/>
</dbReference>
<dbReference type="AlphaFoldDB" id="A0A423T1N0"/>
<name>A0A423T1N0_PENVA</name>
<keyword evidence="2" id="KW-1185">Reference proteome</keyword>
<gene>
    <name evidence="1" type="ORF">C7M84_011339</name>
</gene>
<proteinExistence type="predicted"/>
<protein>
    <submittedName>
        <fullName evidence="1">Uncharacterized protein</fullName>
    </submittedName>
</protein>
<evidence type="ECO:0000313" key="2">
    <source>
        <dbReference type="Proteomes" id="UP000283509"/>
    </source>
</evidence>
<dbReference type="EMBL" id="QCYY01002435">
    <property type="protein sequence ID" value="ROT70380.1"/>
    <property type="molecule type" value="Genomic_DNA"/>
</dbReference>
<comment type="caution">
    <text evidence="1">The sequence shown here is derived from an EMBL/GenBank/DDBJ whole genome shotgun (WGS) entry which is preliminary data.</text>
</comment>
<accession>A0A423T1N0</accession>